<dbReference type="Gene3D" id="3.50.50.60">
    <property type="entry name" value="FAD/NAD(P)-binding domain"/>
    <property type="match status" value="2"/>
</dbReference>
<dbReference type="PANTHER" id="PTHR46091">
    <property type="entry name" value="BLR7054 PROTEIN"/>
    <property type="match status" value="1"/>
</dbReference>
<evidence type="ECO:0000313" key="7">
    <source>
        <dbReference type="EMBL" id="QHT29174.1"/>
    </source>
</evidence>
<dbReference type="Pfam" id="PF13450">
    <property type="entry name" value="NAD_binding_8"/>
    <property type="match status" value="1"/>
</dbReference>
<feature type="transmembrane region" description="Helical" evidence="6">
    <location>
        <begin position="6"/>
        <end position="29"/>
    </location>
</feature>
<dbReference type="SUPFAM" id="SSF51905">
    <property type="entry name" value="FAD/NAD(P)-binding domain"/>
    <property type="match status" value="1"/>
</dbReference>
<keyword evidence="3" id="KW-0274">FAD</keyword>
<keyword evidence="6" id="KW-0812">Transmembrane</keyword>
<evidence type="ECO:0000256" key="1">
    <source>
        <dbReference type="ARBA" id="ARBA00022630"/>
    </source>
</evidence>
<keyword evidence="2" id="KW-0732">Signal</keyword>
<evidence type="ECO:0000256" key="2">
    <source>
        <dbReference type="ARBA" id="ARBA00022729"/>
    </source>
</evidence>
<proteinExistence type="predicted"/>
<dbReference type="EMBL" id="MN738870">
    <property type="protein sequence ID" value="QHT29174.1"/>
    <property type="molecule type" value="Genomic_DNA"/>
</dbReference>
<evidence type="ECO:0000256" key="3">
    <source>
        <dbReference type="ARBA" id="ARBA00022827"/>
    </source>
</evidence>
<evidence type="ECO:0000256" key="5">
    <source>
        <dbReference type="ARBA" id="ARBA00023027"/>
    </source>
</evidence>
<keyword evidence="5" id="KW-0520">NAD</keyword>
<dbReference type="AlphaFoldDB" id="A0A6C0EJ15"/>
<keyword evidence="6" id="KW-1133">Transmembrane helix</keyword>
<evidence type="ECO:0008006" key="8">
    <source>
        <dbReference type="Google" id="ProtNLM"/>
    </source>
</evidence>
<dbReference type="InterPro" id="IPR052206">
    <property type="entry name" value="Retinol_saturase"/>
</dbReference>
<dbReference type="PANTHER" id="PTHR46091:SF3">
    <property type="entry name" value="AMINE OXIDASE DOMAIN-CONTAINING PROTEIN"/>
    <property type="match status" value="1"/>
</dbReference>
<accession>A0A6C0EJ15</accession>
<keyword evidence="4" id="KW-0521">NADP</keyword>
<keyword evidence="1" id="KW-0285">Flavoprotein</keyword>
<evidence type="ECO:0000256" key="4">
    <source>
        <dbReference type="ARBA" id="ARBA00022857"/>
    </source>
</evidence>
<keyword evidence="6" id="KW-0472">Membrane</keyword>
<dbReference type="InterPro" id="IPR036188">
    <property type="entry name" value="FAD/NAD-bd_sf"/>
</dbReference>
<evidence type="ECO:0000256" key="6">
    <source>
        <dbReference type="SAM" id="Phobius"/>
    </source>
</evidence>
<name>A0A6C0EJ15_9ZZZZ</name>
<sequence length="598" mass="68122">MVLFNMDTIILIKIMLWTFILSYGPFYILDKLWNTRPKTFKPRPINTAIKIRDLQRDGYSKRKIPKDLDYIIIGSGISGLTTAAALSKIGKNVVVIEQHYIAGGCCHTFTENGYEFDTGIHYVGNVDKLNKVLDVVTDTKIKWSKMGDTFNDQTEVYDEIVINNNSFAIKTGEKGFTNDLINRFPNEKHNIEKYFKLIKHVNDLKLFFIFKLFPNNFIKRWIINYFCKDYLRYASQNAYDTVFNEITQNKDLIAILFGQHGDAATPPKKMSFIIHAGIVGHYLEGAYYPIGGPSHISRELIKTIVKHNGRVLVRKSVKRIMLNTNNSKAIGVEMSNGDLIYSKNVISSVGFITTFQKLIPKSVSDTLLITKHLIKYDPPLSYFYAFIGLKHSIDTVKLTTRNIWGHPINDLDKGLQDFCDNPEKAPIPYFIAFPSSKDDTSMTRTPYKSTAVILTMVPYSIFKEWEEQKCTKRNEDYNALKNTIGNRLVDECLLKHYPELTDKIECKIFGSPLTNKHYLGSPFGECLGMPHTPERFMSHLLTPHTEIKNLYMTGQDLISGGFAGALLSSVLTLNYILGYGTIADVVLKRDLIDDLGRI</sequence>
<protein>
    <recommendedName>
        <fullName evidence="8">Amine oxidase domain-containing protein</fullName>
    </recommendedName>
</protein>
<reference evidence="7" key="1">
    <citation type="journal article" date="2020" name="Nature">
        <title>Giant virus diversity and host interactions through global metagenomics.</title>
        <authorList>
            <person name="Schulz F."/>
            <person name="Roux S."/>
            <person name="Paez-Espino D."/>
            <person name="Jungbluth S."/>
            <person name="Walsh D.A."/>
            <person name="Denef V.J."/>
            <person name="McMahon K.D."/>
            <person name="Konstantinidis K.T."/>
            <person name="Eloe-Fadrosh E.A."/>
            <person name="Kyrpides N.C."/>
            <person name="Woyke T."/>
        </authorList>
    </citation>
    <scope>NUCLEOTIDE SEQUENCE</scope>
    <source>
        <strain evidence="7">GVMAG-M-3300001351-8</strain>
    </source>
</reference>
<organism evidence="7">
    <name type="scientific">viral metagenome</name>
    <dbReference type="NCBI Taxonomy" id="1070528"/>
    <lineage>
        <taxon>unclassified sequences</taxon>
        <taxon>metagenomes</taxon>
        <taxon>organismal metagenomes</taxon>
    </lineage>
</organism>